<feature type="transmembrane region" description="Helical" evidence="7">
    <location>
        <begin position="522"/>
        <end position="541"/>
    </location>
</feature>
<keyword evidence="10" id="KW-1185">Reference proteome</keyword>
<proteinExistence type="inferred from homology"/>
<feature type="transmembrane region" description="Helical" evidence="7">
    <location>
        <begin position="154"/>
        <end position="176"/>
    </location>
</feature>
<sequence>MAEALQRVRQAWDEVWDRFVASDPGLIRLMAGLRTVASIVLTLAVLAAFQIPVSLLVAGAMAAMVATFAISEPLPRDQAVTLAWGLPTAFAAMSLGALLNRYVIIGDLFFVALIFAAVYVRRFGDRGTSLGLIGFQVYFVSLFVHARVATLPQLYGTLFAAFCCAAVARFVLVRATPESTLQRLRRAFRARLAQVVEAQMALVGETAPDKLDKAVDDLRRQTARLHECALMIQGRLEDGTRDATSAALLQRRVADAEIAAERLGVLLLKARHFDSADTLTLHLPDAPALDAPAKAPVEDETTRRLRRDLAGLHLLISRLAPNDRGTGLAVIRNRLLDYREDENLPRASLAVQDAFRGVGEAARAVLGLRLALDGPQDETDDSPETTRSREEFDAEDVAIVREEEPEETLAGLQRPTTRAAFQVGVGSALAIAGGELLSSQRWYWAVLTCWVVFLNTSSTGEILVKGYRRLLGTVIGVIAGVVLAGLVGHHTWTAFALVLLCVFGAFFTAPLSYVLMSFFLTAMLGLLYTLLSTYSIAVLELRIEETALGAACGIIAALFVLPVRTHHHTDRQLREVLDKLGEVSSAAVEQLSGGPAADLLDLARELDSALDNLRRSTRPLTHPITPLRVRRRTARYLVALLETCAYHARSLAATAELVPSSTRIAADPRLERAGRRIRRNIDVLIEHLEDENATSEVESGASVASMLEGPEAVGPKPGSVTFRVLRHLQRLHEGVVGLARPLGVPVAETRDRGGKAVQTLPSGS</sequence>
<evidence type="ECO:0000256" key="6">
    <source>
        <dbReference type="ARBA" id="ARBA00043993"/>
    </source>
</evidence>
<evidence type="ECO:0000259" key="8">
    <source>
        <dbReference type="Pfam" id="PF13515"/>
    </source>
</evidence>
<evidence type="ECO:0000256" key="4">
    <source>
        <dbReference type="ARBA" id="ARBA00022989"/>
    </source>
</evidence>
<evidence type="ECO:0000313" key="10">
    <source>
        <dbReference type="Proteomes" id="UP001216579"/>
    </source>
</evidence>
<accession>A0ABT5ZMQ9</accession>
<feature type="transmembrane region" description="Helical" evidence="7">
    <location>
        <begin position="547"/>
        <end position="564"/>
    </location>
</feature>
<feature type="transmembrane region" description="Helical" evidence="7">
    <location>
        <begin position="470"/>
        <end position="488"/>
    </location>
</feature>
<feature type="transmembrane region" description="Helical" evidence="7">
    <location>
        <begin position="494"/>
        <end position="515"/>
    </location>
</feature>
<comment type="similarity">
    <text evidence="6">Belongs to the YccS/YhfK family.</text>
</comment>
<name>A0ABT5ZMQ9_9ACTN</name>
<feature type="transmembrane region" description="Helical" evidence="7">
    <location>
        <begin position="90"/>
        <end position="118"/>
    </location>
</feature>
<keyword evidence="3 7" id="KW-0812">Transmembrane</keyword>
<dbReference type="Proteomes" id="UP001216579">
    <property type="component" value="Unassembled WGS sequence"/>
</dbReference>
<feature type="domain" description="Integral membrane bound transporter" evidence="8">
    <location>
        <begin position="430"/>
        <end position="555"/>
    </location>
</feature>
<gene>
    <name evidence="9" type="ORF">P3G67_18175</name>
</gene>
<keyword evidence="4 7" id="KW-1133">Transmembrane helix</keyword>
<feature type="transmembrane region" description="Helical" evidence="7">
    <location>
        <begin position="130"/>
        <end position="148"/>
    </location>
</feature>
<evidence type="ECO:0000256" key="5">
    <source>
        <dbReference type="ARBA" id="ARBA00023136"/>
    </source>
</evidence>
<evidence type="ECO:0000256" key="2">
    <source>
        <dbReference type="ARBA" id="ARBA00022475"/>
    </source>
</evidence>
<dbReference type="RefSeq" id="WP_276094383.1">
    <property type="nucleotide sequence ID" value="NZ_JARJBC010000010.1"/>
</dbReference>
<keyword evidence="5 7" id="KW-0472">Membrane</keyword>
<dbReference type="EMBL" id="JARJBC010000010">
    <property type="protein sequence ID" value="MDF3291125.1"/>
    <property type="molecule type" value="Genomic_DNA"/>
</dbReference>
<evidence type="ECO:0000256" key="1">
    <source>
        <dbReference type="ARBA" id="ARBA00004651"/>
    </source>
</evidence>
<reference evidence="9 10" key="1">
    <citation type="submission" date="2023-03" db="EMBL/GenBank/DDBJ databases">
        <title>Draft genome sequence of Streptomyces sp. RB6PN23 isolated from peat swamp forest in Thailand.</title>
        <authorList>
            <person name="Klaysubun C."/>
            <person name="Duangmal K."/>
        </authorList>
    </citation>
    <scope>NUCLEOTIDE SEQUENCE [LARGE SCALE GENOMIC DNA]</scope>
    <source>
        <strain evidence="9 10">RB6PN23</strain>
    </source>
</reference>
<evidence type="ECO:0000256" key="7">
    <source>
        <dbReference type="SAM" id="Phobius"/>
    </source>
</evidence>
<evidence type="ECO:0000256" key="3">
    <source>
        <dbReference type="ARBA" id="ARBA00022692"/>
    </source>
</evidence>
<evidence type="ECO:0000313" key="9">
    <source>
        <dbReference type="EMBL" id="MDF3291125.1"/>
    </source>
</evidence>
<organism evidence="9 10">
    <name type="scientific">Streptomyces silvisoli</name>
    <dbReference type="NCBI Taxonomy" id="3034235"/>
    <lineage>
        <taxon>Bacteria</taxon>
        <taxon>Bacillati</taxon>
        <taxon>Actinomycetota</taxon>
        <taxon>Actinomycetes</taxon>
        <taxon>Kitasatosporales</taxon>
        <taxon>Streptomycetaceae</taxon>
        <taxon>Streptomyces</taxon>
    </lineage>
</organism>
<dbReference type="PANTHER" id="PTHR30509:SF9">
    <property type="entry name" value="MULTIDRUG RESISTANCE PROTEIN MDTO"/>
    <property type="match status" value="1"/>
</dbReference>
<dbReference type="Pfam" id="PF13515">
    <property type="entry name" value="FUSC_2"/>
    <property type="match status" value="1"/>
</dbReference>
<keyword evidence="2" id="KW-1003">Cell membrane</keyword>
<comment type="caution">
    <text evidence="9">The sequence shown here is derived from an EMBL/GenBank/DDBJ whole genome shotgun (WGS) entry which is preliminary data.</text>
</comment>
<protein>
    <submittedName>
        <fullName evidence="9">FUSC family protein</fullName>
    </submittedName>
</protein>
<dbReference type="PANTHER" id="PTHR30509">
    <property type="entry name" value="P-HYDROXYBENZOIC ACID EFFLUX PUMP SUBUNIT-RELATED"/>
    <property type="match status" value="1"/>
</dbReference>
<dbReference type="InterPro" id="IPR049453">
    <property type="entry name" value="Memb_transporter_dom"/>
</dbReference>
<comment type="subcellular location">
    <subcellularLocation>
        <location evidence="1">Cell membrane</location>
        <topology evidence="1">Multi-pass membrane protein</topology>
    </subcellularLocation>
</comment>